<dbReference type="VEuPathDB" id="FungiDB:PSHT_10015"/>
<evidence type="ECO:0000313" key="3">
    <source>
        <dbReference type="Proteomes" id="UP000239156"/>
    </source>
</evidence>
<organism evidence="2 3">
    <name type="scientific">Puccinia striiformis</name>
    <dbReference type="NCBI Taxonomy" id="27350"/>
    <lineage>
        <taxon>Eukaryota</taxon>
        <taxon>Fungi</taxon>
        <taxon>Dikarya</taxon>
        <taxon>Basidiomycota</taxon>
        <taxon>Pucciniomycotina</taxon>
        <taxon>Pucciniomycetes</taxon>
        <taxon>Pucciniales</taxon>
        <taxon>Pucciniaceae</taxon>
        <taxon>Puccinia</taxon>
    </lineage>
</organism>
<keyword evidence="1" id="KW-0732">Signal</keyword>
<feature type="signal peptide" evidence="1">
    <location>
        <begin position="1"/>
        <end position="15"/>
    </location>
</feature>
<accession>A0A2S4V250</accession>
<protein>
    <recommendedName>
        <fullName evidence="4">Secreted protein</fullName>
    </recommendedName>
</protein>
<dbReference type="VEuPathDB" id="FungiDB:PSTT_10967"/>
<dbReference type="EMBL" id="PKSL01000123">
    <property type="protein sequence ID" value="POW03593.1"/>
    <property type="molecule type" value="Genomic_DNA"/>
</dbReference>
<sequence>MLPILMVFLIQGAAAYTNTLNNFGCKDRVTNYPEAGCAAWTPGSSTVDMMVAAWNNDLQAYDCSQVDPRFRRGTCCSDPFYLRYQKSVNVWKEHCREIDGSGIKP</sequence>
<dbReference type="Proteomes" id="UP000239156">
    <property type="component" value="Unassembled WGS sequence"/>
</dbReference>
<proteinExistence type="predicted"/>
<dbReference type="AlphaFoldDB" id="A0A2S4V250"/>
<reference evidence="2" key="1">
    <citation type="submission" date="2017-12" db="EMBL/GenBank/DDBJ databases">
        <title>Gene loss provides genomic basis for host adaptation in cereal stripe rust fungi.</title>
        <authorList>
            <person name="Xia C."/>
        </authorList>
    </citation>
    <scope>NUCLEOTIDE SEQUENCE [LARGE SCALE GENOMIC DNA]</scope>
    <source>
        <strain evidence="2">93-210</strain>
    </source>
</reference>
<comment type="caution">
    <text evidence="2">The sequence shown here is derived from an EMBL/GenBank/DDBJ whole genome shotgun (WGS) entry which is preliminary data.</text>
</comment>
<name>A0A2S4V250_9BASI</name>
<evidence type="ECO:0000256" key="1">
    <source>
        <dbReference type="SAM" id="SignalP"/>
    </source>
</evidence>
<gene>
    <name evidence="2" type="ORF">PSTT_10967</name>
</gene>
<evidence type="ECO:0008006" key="4">
    <source>
        <dbReference type="Google" id="ProtNLM"/>
    </source>
</evidence>
<evidence type="ECO:0000313" key="2">
    <source>
        <dbReference type="EMBL" id="POW03593.1"/>
    </source>
</evidence>
<keyword evidence="3" id="KW-1185">Reference proteome</keyword>
<feature type="chain" id="PRO_5015739245" description="Secreted protein" evidence="1">
    <location>
        <begin position="16"/>
        <end position="105"/>
    </location>
</feature>